<accession>A0A8H6T669</accession>
<feature type="compositionally biased region" description="Low complexity" evidence="1">
    <location>
        <begin position="128"/>
        <end position="146"/>
    </location>
</feature>
<dbReference type="OrthoDB" id="3063614at2759"/>
<dbReference type="Proteomes" id="UP000636479">
    <property type="component" value="Unassembled WGS sequence"/>
</dbReference>
<proteinExistence type="predicted"/>
<dbReference type="RefSeq" id="XP_037223906.1">
    <property type="nucleotide sequence ID" value="XM_037358811.1"/>
</dbReference>
<keyword evidence="3" id="KW-1185">Reference proteome</keyword>
<name>A0A8H6T669_9AGAR</name>
<gene>
    <name evidence="2" type="ORF">MIND_00190300</name>
</gene>
<evidence type="ECO:0000313" key="2">
    <source>
        <dbReference type="EMBL" id="KAF7311798.1"/>
    </source>
</evidence>
<feature type="compositionally biased region" description="Pro residues" evidence="1">
    <location>
        <begin position="147"/>
        <end position="160"/>
    </location>
</feature>
<comment type="caution">
    <text evidence="2">The sequence shown here is derived from an EMBL/GenBank/DDBJ whole genome shotgun (WGS) entry which is preliminary data.</text>
</comment>
<feature type="region of interest" description="Disordered" evidence="1">
    <location>
        <begin position="112"/>
        <end position="166"/>
    </location>
</feature>
<evidence type="ECO:0000313" key="3">
    <source>
        <dbReference type="Proteomes" id="UP000636479"/>
    </source>
</evidence>
<organism evidence="2 3">
    <name type="scientific">Mycena indigotica</name>
    <dbReference type="NCBI Taxonomy" id="2126181"/>
    <lineage>
        <taxon>Eukaryota</taxon>
        <taxon>Fungi</taxon>
        <taxon>Dikarya</taxon>
        <taxon>Basidiomycota</taxon>
        <taxon>Agaricomycotina</taxon>
        <taxon>Agaricomycetes</taxon>
        <taxon>Agaricomycetidae</taxon>
        <taxon>Agaricales</taxon>
        <taxon>Marasmiineae</taxon>
        <taxon>Mycenaceae</taxon>
        <taxon>Mycena</taxon>
    </lineage>
</organism>
<reference evidence="2" key="1">
    <citation type="submission" date="2020-05" db="EMBL/GenBank/DDBJ databases">
        <title>Mycena genomes resolve the evolution of fungal bioluminescence.</title>
        <authorList>
            <person name="Tsai I.J."/>
        </authorList>
    </citation>
    <scope>NUCLEOTIDE SEQUENCE</scope>
    <source>
        <strain evidence="2">171206Taipei</strain>
    </source>
</reference>
<dbReference type="GeneID" id="59341327"/>
<protein>
    <submittedName>
        <fullName evidence="2">Uncharacterized protein</fullName>
    </submittedName>
</protein>
<dbReference type="AlphaFoldDB" id="A0A8H6T669"/>
<dbReference type="EMBL" id="JACAZF010000002">
    <property type="protein sequence ID" value="KAF7311798.1"/>
    <property type="molecule type" value="Genomic_DNA"/>
</dbReference>
<sequence length="358" mass="39065">MTSSQQTLTSVTPAPTPHPSAGPLCIECSWRANRAPTLHNGQCVECKRWFTTGMDPAMAAPVPATGVVPYNPWPTHAPYPPPPPPYPYQFMPIQPPAPPPIIRWKDPAIEATHTTVQPSRPRKRRRTAATTPAPAPSADSTSVPRSLPKPPPPCPYPIPDPRGRTKPVVVPYSTRDGPPPEPIRYQNLALLLKDLNRLLTTPHEGREFHFVGTYSIVAQVYRGERGRERQRGLLEDRLRSVAWEVLTSTGVVVNVPGLKIKYGDIDIPCAHTTAATMANWAHPNFPLTSDSSNVPSIPPCPRCYHTLSVRVTSLSDAELDAVPGWAAGRKAMLTRGEELTVGAERIELGLKHDPGQGA</sequence>
<evidence type="ECO:0000256" key="1">
    <source>
        <dbReference type="SAM" id="MobiDB-lite"/>
    </source>
</evidence>